<feature type="region of interest" description="Disordered" evidence="1">
    <location>
        <begin position="1"/>
        <end position="36"/>
    </location>
</feature>
<feature type="compositionally biased region" description="Low complexity" evidence="1">
    <location>
        <begin position="157"/>
        <end position="180"/>
    </location>
</feature>
<accession>A0ABN2T8A0</accession>
<reference evidence="2 3" key="1">
    <citation type="journal article" date="2019" name="Int. J. Syst. Evol. Microbiol.">
        <title>The Global Catalogue of Microorganisms (GCM) 10K type strain sequencing project: providing services to taxonomists for standard genome sequencing and annotation.</title>
        <authorList>
            <consortium name="The Broad Institute Genomics Platform"/>
            <consortium name="The Broad Institute Genome Sequencing Center for Infectious Disease"/>
            <person name="Wu L."/>
            <person name="Ma J."/>
        </authorList>
    </citation>
    <scope>NUCLEOTIDE SEQUENCE [LARGE SCALE GENOMIC DNA]</scope>
    <source>
        <strain evidence="2 3">JCM 16013</strain>
    </source>
</reference>
<name>A0ABN2T8A0_9ACTN</name>
<evidence type="ECO:0000313" key="2">
    <source>
        <dbReference type="EMBL" id="GAA2001461.1"/>
    </source>
</evidence>
<dbReference type="Proteomes" id="UP001499854">
    <property type="component" value="Unassembled WGS sequence"/>
</dbReference>
<feature type="compositionally biased region" description="Basic and acidic residues" evidence="1">
    <location>
        <begin position="84"/>
        <end position="98"/>
    </location>
</feature>
<feature type="compositionally biased region" description="Low complexity" evidence="1">
    <location>
        <begin position="1"/>
        <end position="25"/>
    </location>
</feature>
<sequence length="354" mass="35427">MPKNSKTTTSKTTKKTTAAPAVTTTDEVSAPTADAPGLTERQQLLLARLSPSIGISAAVLAAAAEIGRSTAQHDLVALENAGLGRREKGVQEGARRSPDQWFLAASDSPGHADAEGLPQEPDTADTDTDQASEPLTGAAADGTASDADSSGESEPVATAPEGAEANAAHDATGTGTATDAPEVNEPPAASTVDAPASTADPSGDSEQLAETPAATETDETPTDSTADDTSALGPEAAPQMPAAAAAEEGEAQEKDAVDAGAAPPATPPTSDTPVEATAERLGKGALRALVEVHLRAYPEQDFTAGQIGKSLTRSSGAVANALEKLVGEHVAEQTGTAPRTFRIAADAVSTQVDA</sequence>
<keyword evidence="3" id="KW-1185">Reference proteome</keyword>
<dbReference type="RefSeq" id="WP_344662345.1">
    <property type="nucleotide sequence ID" value="NZ_BAAAQM010000071.1"/>
</dbReference>
<feature type="region of interest" description="Disordered" evidence="1">
    <location>
        <begin position="81"/>
        <end position="280"/>
    </location>
</feature>
<comment type="caution">
    <text evidence="2">The sequence shown here is derived from an EMBL/GenBank/DDBJ whole genome shotgun (WGS) entry which is preliminary data.</text>
</comment>
<evidence type="ECO:0000313" key="3">
    <source>
        <dbReference type="Proteomes" id="UP001499854"/>
    </source>
</evidence>
<proteinExistence type="predicted"/>
<protein>
    <recommendedName>
        <fullName evidence="4">HTH marR-type domain-containing protein</fullName>
    </recommendedName>
</protein>
<evidence type="ECO:0008006" key="4">
    <source>
        <dbReference type="Google" id="ProtNLM"/>
    </source>
</evidence>
<feature type="compositionally biased region" description="Low complexity" evidence="1">
    <location>
        <begin position="136"/>
        <end position="150"/>
    </location>
</feature>
<feature type="compositionally biased region" description="Low complexity" evidence="1">
    <location>
        <begin position="258"/>
        <end position="273"/>
    </location>
</feature>
<feature type="compositionally biased region" description="Low complexity" evidence="1">
    <location>
        <begin position="222"/>
        <end position="246"/>
    </location>
</feature>
<evidence type="ECO:0000256" key="1">
    <source>
        <dbReference type="SAM" id="MobiDB-lite"/>
    </source>
</evidence>
<dbReference type="EMBL" id="BAAAQM010000071">
    <property type="protein sequence ID" value="GAA2001461.1"/>
    <property type="molecule type" value="Genomic_DNA"/>
</dbReference>
<organism evidence="2 3">
    <name type="scientific">Catenulispora subtropica</name>
    <dbReference type="NCBI Taxonomy" id="450798"/>
    <lineage>
        <taxon>Bacteria</taxon>
        <taxon>Bacillati</taxon>
        <taxon>Actinomycetota</taxon>
        <taxon>Actinomycetes</taxon>
        <taxon>Catenulisporales</taxon>
        <taxon>Catenulisporaceae</taxon>
        <taxon>Catenulispora</taxon>
    </lineage>
</organism>
<gene>
    <name evidence="2" type="ORF">GCM10009838_79090</name>
</gene>